<dbReference type="RefSeq" id="WP_386823219.1">
    <property type="nucleotide sequence ID" value="NZ_JBHTIF010000001.1"/>
</dbReference>
<evidence type="ECO:0000313" key="2">
    <source>
        <dbReference type="EMBL" id="MFD0725631.1"/>
    </source>
</evidence>
<sequence>MKRKALTLKTLSLKTLAVAAALALSSTAALSASAADAPAAQAPSTHTPLLWKVSDGDNSLYLLGSIHVLKKSDYPLSPDVDAAMRDAKTVIFELDMDAMMKPDSLAKMQQSFAFEDGRKLGEVLPADTRAKLEALFAKTGTPFSSAEGIEPWAINMQLAMGLMMGMGFDPQAGIDMHLTREAKAAGKTLLALETLQDQLEVFEASPESEQIGMLDKFLSDPRQAAQASITMHADWKAGNIEGLDRSLRQKMAVESPESYRLLNTARNDRWVPKLQARLDGHGKGDNSLAVVGALHLLGADGVVEKLRAKGYRVERVCTGCDTARQ</sequence>
<dbReference type="InterPro" id="IPR047111">
    <property type="entry name" value="YbaP-like"/>
</dbReference>
<proteinExistence type="predicted"/>
<dbReference type="InterPro" id="IPR002816">
    <property type="entry name" value="TraB/PrgY/GumN_fam"/>
</dbReference>
<dbReference type="CDD" id="cd14789">
    <property type="entry name" value="Tiki"/>
    <property type="match status" value="1"/>
</dbReference>
<evidence type="ECO:0000256" key="1">
    <source>
        <dbReference type="SAM" id="SignalP"/>
    </source>
</evidence>
<gene>
    <name evidence="2" type="ORF">ACFQ0E_08465</name>
</gene>
<name>A0ABW2YDA9_9GAMM</name>
<protein>
    <submittedName>
        <fullName evidence="2">TraB/GumN family protein</fullName>
    </submittedName>
</protein>
<dbReference type="PANTHER" id="PTHR40590">
    <property type="entry name" value="CYTOPLASMIC PROTEIN-RELATED"/>
    <property type="match status" value="1"/>
</dbReference>
<dbReference type="Pfam" id="PF01963">
    <property type="entry name" value="TraB_PrgY_gumN"/>
    <property type="match status" value="1"/>
</dbReference>
<comment type="caution">
    <text evidence="2">The sequence shown here is derived from an EMBL/GenBank/DDBJ whole genome shotgun (WGS) entry which is preliminary data.</text>
</comment>
<keyword evidence="3" id="KW-1185">Reference proteome</keyword>
<accession>A0ABW2YDA9</accession>
<reference evidence="3" key="1">
    <citation type="journal article" date="2019" name="Int. J. Syst. Evol. Microbiol.">
        <title>The Global Catalogue of Microorganisms (GCM) 10K type strain sequencing project: providing services to taxonomists for standard genome sequencing and annotation.</title>
        <authorList>
            <consortium name="The Broad Institute Genomics Platform"/>
            <consortium name="The Broad Institute Genome Sequencing Center for Infectious Disease"/>
            <person name="Wu L."/>
            <person name="Ma J."/>
        </authorList>
    </citation>
    <scope>NUCLEOTIDE SEQUENCE [LARGE SCALE GENOMIC DNA]</scope>
    <source>
        <strain evidence="3">CCUG 55585</strain>
    </source>
</reference>
<feature type="signal peptide" evidence="1">
    <location>
        <begin position="1"/>
        <end position="34"/>
    </location>
</feature>
<dbReference type="PANTHER" id="PTHR40590:SF1">
    <property type="entry name" value="CYTOPLASMIC PROTEIN"/>
    <property type="match status" value="1"/>
</dbReference>
<keyword evidence="1" id="KW-0732">Signal</keyword>
<feature type="chain" id="PRO_5047226373" evidence="1">
    <location>
        <begin position="35"/>
        <end position="325"/>
    </location>
</feature>
<dbReference type="Proteomes" id="UP001597110">
    <property type="component" value="Unassembled WGS sequence"/>
</dbReference>
<evidence type="ECO:0000313" key="3">
    <source>
        <dbReference type="Proteomes" id="UP001597110"/>
    </source>
</evidence>
<organism evidence="2 3">
    <name type="scientific">Lysobacter brunescens</name>
    <dbReference type="NCBI Taxonomy" id="262323"/>
    <lineage>
        <taxon>Bacteria</taxon>
        <taxon>Pseudomonadati</taxon>
        <taxon>Pseudomonadota</taxon>
        <taxon>Gammaproteobacteria</taxon>
        <taxon>Lysobacterales</taxon>
        <taxon>Lysobacteraceae</taxon>
        <taxon>Lysobacter</taxon>
    </lineage>
</organism>
<dbReference type="EMBL" id="JBHTIF010000001">
    <property type="protein sequence ID" value="MFD0725631.1"/>
    <property type="molecule type" value="Genomic_DNA"/>
</dbReference>